<keyword evidence="2" id="KW-0547">Nucleotide-binding</keyword>
<dbReference type="GO" id="GO:0005524">
    <property type="term" value="F:ATP binding"/>
    <property type="evidence" value="ECO:0007669"/>
    <property type="project" value="UniProtKB-KW"/>
</dbReference>
<sequence>MSDSSTVIEANNIRHAYTPGRYALNGLTFSVQQGEVFGLLGRNGAGKSTLIKVMTTLLRPSEGSLRILGLDPLREGRRIRSRIGVVQQGESFDFTSVEGNLDIYGVLWGLPADERVRRRNDLIARFGLEDLRRRRSFDLSGGQKRRVQVAREFIHDMEILFLDEPTVGLDVIMRRTLLDSIRAEVRRGLTVVFTTHNLEEADYLCDRIAVVDQGRLLALETLENLKRLYGGRKTIDLTVSGTDGSAFYTTLRLPARRSVDR</sequence>
<dbReference type="SMART" id="SM00382">
    <property type="entry name" value="AAA"/>
    <property type="match status" value="1"/>
</dbReference>
<dbReference type="Gene3D" id="3.40.50.300">
    <property type="entry name" value="P-loop containing nucleotide triphosphate hydrolases"/>
    <property type="match status" value="1"/>
</dbReference>
<accession>T1A1J5</accession>
<gene>
    <name evidence="5" type="ORF">B1B_11113</name>
</gene>
<dbReference type="PANTHER" id="PTHR42711">
    <property type="entry name" value="ABC TRANSPORTER ATP-BINDING PROTEIN"/>
    <property type="match status" value="1"/>
</dbReference>
<proteinExistence type="predicted"/>
<dbReference type="InterPro" id="IPR050763">
    <property type="entry name" value="ABC_transporter_ATP-binding"/>
</dbReference>
<feature type="domain" description="ABC transporter" evidence="4">
    <location>
        <begin position="8"/>
        <end position="238"/>
    </location>
</feature>
<reference evidence="5" key="2">
    <citation type="journal article" date="2014" name="ISME J.">
        <title>Microbial stratification in low pH oxic and suboxic macroscopic growths along an acid mine drainage.</title>
        <authorList>
            <person name="Mendez-Garcia C."/>
            <person name="Mesa V."/>
            <person name="Sprenger R.R."/>
            <person name="Richter M."/>
            <person name="Diez M.S."/>
            <person name="Solano J."/>
            <person name="Bargiela R."/>
            <person name="Golyshina O.V."/>
            <person name="Manteca A."/>
            <person name="Ramos J.L."/>
            <person name="Gallego J.R."/>
            <person name="Llorente I."/>
            <person name="Martins Dos Santos V.A."/>
            <person name="Jensen O.N."/>
            <person name="Pelaez A.I."/>
            <person name="Sanchez J."/>
            <person name="Ferrer M."/>
        </authorList>
    </citation>
    <scope>NUCLEOTIDE SEQUENCE</scope>
</reference>
<organism evidence="5">
    <name type="scientific">mine drainage metagenome</name>
    <dbReference type="NCBI Taxonomy" id="410659"/>
    <lineage>
        <taxon>unclassified sequences</taxon>
        <taxon>metagenomes</taxon>
        <taxon>ecological metagenomes</taxon>
    </lineage>
</organism>
<evidence type="ECO:0000259" key="4">
    <source>
        <dbReference type="PROSITE" id="PS50893"/>
    </source>
</evidence>
<dbReference type="PANTHER" id="PTHR42711:SF18">
    <property type="entry name" value="ABC TRANSPORTER, ATP-BINDING PROTEIN"/>
    <property type="match status" value="1"/>
</dbReference>
<dbReference type="PROSITE" id="PS00211">
    <property type="entry name" value="ABC_TRANSPORTER_1"/>
    <property type="match status" value="1"/>
</dbReference>
<protein>
    <submittedName>
        <fullName evidence="5">Daunorubicin resistance ABC transporter ATPase subunit</fullName>
    </submittedName>
</protein>
<dbReference type="InterPro" id="IPR027417">
    <property type="entry name" value="P-loop_NTPase"/>
</dbReference>
<dbReference type="InterPro" id="IPR003593">
    <property type="entry name" value="AAA+_ATPase"/>
</dbReference>
<evidence type="ECO:0000256" key="1">
    <source>
        <dbReference type="ARBA" id="ARBA00022448"/>
    </source>
</evidence>
<evidence type="ECO:0000256" key="3">
    <source>
        <dbReference type="ARBA" id="ARBA00022840"/>
    </source>
</evidence>
<evidence type="ECO:0000313" key="5">
    <source>
        <dbReference type="EMBL" id="EQD50798.1"/>
    </source>
</evidence>
<keyword evidence="3" id="KW-0067">ATP-binding</keyword>
<dbReference type="Pfam" id="PF00005">
    <property type="entry name" value="ABC_tran"/>
    <property type="match status" value="1"/>
</dbReference>
<name>T1A1J5_9ZZZZ</name>
<dbReference type="AlphaFoldDB" id="T1A1J5"/>
<dbReference type="InterPro" id="IPR003439">
    <property type="entry name" value="ABC_transporter-like_ATP-bd"/>
</dbReference>
<dbReference type="EMBL" id="AUZY01007194">
    <property type="protein sequence ID" value="EQD50798.1"/>
    <property type="molecule type" value="Genomic_DNA"/>
</dbReference>
<dbReference type="GO" id="GO:0016887">
    <property type="term" value="F:ATP hydrolysis activity"/>
    <property type="evidence" value="ECO:0007669"/>
    <property type="project" value="InterPro"/>
</dbReference>
<dbReference type="InterPro" id="IPR017871">
    <property type="entry name" value="ABC_transporter-like_CS"/>
</dbReference>
<dbReference type="PROSITE" id="PS50893">
    <property type="entry name" value="ABC_TRANSPORTER_2"/>
    <property type="match status" value="1"/>
</dbReference>
<keyword evidence="1" id="KW-0813">Transport</keyword>
<dbReference type="SUPFAM" id="SSF52540">
    <property type="entry name" value="P-loop containing nucleoside triphosphate hydrolases"/>
    <property type="match status" value="1"/>
</dbReference>
<comment type="caution">
    <text evidence="5">The sequence shown here is derived from an EMBL/GenBank/DDBJ whole genome shotgun (WGS) entry which is preliminary data.</text>
</comment>
<reference evidence="5" key="1">
    <citation type="submission" date="2013-08" db="EMBL/GenBank/DDBJ databases">
        <authorList>
            <person name="Mendez C."/>
            <person name="Richter M."/>
            <person name="Ferrer M."/>
            <person name="Sanchez J."/>
        </authorList>
    </citation>
    <scope>NUCLEOTIDE SEQUENCE</scope>
</reference>
<evidence type="ECO:0000256" key="2">
    <source>
        <dbReference type="ARBA" id="ARBA00022741"/>
    </source>
</evidence>
<feature type="non-terminal residue" evidence="5">
    <location>
        <position position="261"/>
    </location>
</feature>